<dbReference type="AlphaFoldDB" id="A0A9Q1DJA2"/>
<evidence type="ECO:0000256" key="1">
    <source>
        <dbReference type="ARBA" id="ARBA00010617"/>
    </source>
</evidence>
<dbReference type="GO" id="GO:0005737">
    <property type="term" value="C:cytoplasm"/>
    <property type="evidence" value="ECO:0007669"/>
    <property type="project" value="TreeGrafter"/>
</dbReference>
<dbReference type="GO" id="GO:0005506">
    <property type="term" value="F:iron ion binding"/>
    <property type="evidence" value="ECO:0007669"/>
    <property type="project" value="InterPro"/>
</dbReference>
<feature type="non-terminal residue" evidence="4">
    <location>
        <position position="1"/>
    </location>
</feature>
<sequence>MTLRNFGMGKRSMEERILGEISYITTHLENNAAGQPTDPHILFHKATFNIICSILFGSRYEQEDRFLQLIVPHITEISKILNGPWAAIYEMFPLLRYLPLPFQKAFQIMNMIRRLLADQVSQHKESRVPGELRDLTDCYLDE</sequence>
<organism evidence="4 5">
    <name type="scientific">Conger conger</name>
    <name type="common">Conger eel</name>
    <name type="synonym">Muraena conger</name>
    <dbReference type="NCBI Taxonomy" id="82655"/>
    <lineage>
        <taxon>Eukaryota</taxon>
        <taxon>Metazoa</taxon>
        <taxon>Chordata</taxon>
        <taxon>Craniata</taxon>
        <taxon>Vertebrata</taxon>
        <taxon>Euteleostomi</taxon>
        <taxon>Actinopterygii</taxon>
        <taxon>Neopterygii</taxon>
        <taxon>Teleostei</taxon>
        <taxon>Anguilliformes</taxon>
        <taxon>Congridae</taxon>
        <taxon>Conger</taxon>
    </lineage>
</organism>
<dbReference type="GO" id="GO:0020037">
    <property type="term" value="F:heme binding"/>
    <property type="evidence" value="ECO:0007669"/>
    <property type="project" value="InterPro"/>
</dbReference>
<dbReference type="InterPro" id="IPR001128">
    <property type="entry name" value="Cyt_P450"/>
</dbReference>
<reference evidence="4" key="1">
    <citation type="journal article" date="2023" name="Science">
        <title>Genome structures resolve the early diversification of teleost fishes.</title>
        <authorList>
            <person name="Parey E."/>
            <person name="Louis A."/>
            <person name="Montfort J."/>
            <person name="Bouchez O."/>
            <person name="Roques C."/>
            <person name="Iampietro C."/>
            <person name="Lluch J."/>
            <person name="Castinel A."/>
            <person name="Donnadieu C."/>
            <person name="Desvignes T."/>
            <person name="Floi Bucao C."/>
            <person name="Jouanno E."/>
            <person name="Wen M."/>
            <person name="Mejri S."/>
            <person name="Dirks R."/>
            <person name="Jansen H."/>
            <person name="Henkel C."/>
            <person name="Chen W.J."/>
            <person name="Zahm M."/>
            <person name="Cabau C."/>
            <person name="Klopp C."/>
            <person name="Thompson A.W."/>
            <person name="Robinson-Rechavi M."/>
            <person name="Braasch I."/>
            <person name="Lecointre G."/>
            <person name="Bobe J."/>
            <person name="Postlethwait J.H."/>
            <person name="Berthelot C."/>
            <person name="Roest Crollius H."/>
            <person name="Guiguen Y."/>
        </authorList>
    </citation>
    <scope>NUCLEOTIDE SEQUENCE</scope>
    <source>
        <strain evidence="4">Concon-B</strain>
    </source>
</reference>
<dbReference type="InterPro" id="IPR036396">
    <property type="entry name" value="Cyt_P450_sf"/>
</dbReference>
<dbReference type="InterPro" id="IPR050182">
    <property type="entry name" value="Cytochrome_P450_fam2"/>
</dbReference>
<comment type="caution">
    <text evidence="4">The sequence shown here is derived from an EMBL/GenBank/DDBJ whole genome shotgun (WGS) entry which is preliminary data.</text>
</comment>
<name>A0A9Q1DJA2_CONCO</name>
<evidence type="ECO:0000256" key="2">
    <source>
        <dbReference type="ARBA" id="ARBA00022723"/>
    </source>
</evidence>
<dbReference type="GO" id="GO:0006805">
    <property type="term" value="P:xenobiotic metabolic process"/>
    <property type="evidence" value="ECO:0007669"/>
    <property type="project" value="TreeGrafter"/>
</dbReference>
<proteinExistence type="inferred from homology"/>
<dbReference type="PANTHER" id="PTHR24300">
    <property type="entry name" value="CYTOCHROME P450 508A4-RELATED"/>
    <property type="match status" value="1"/>
</dbReference>
<dbReference type="GO" id="GO:0016712">
    <property type="term" value="F:oxidoreductase activity, acting on paired donors, with incorporation or reduction of molecular oxygen, reduced flavin or flavoprotein as one donor, and incorporation of one atom of oxygen"/>
    <property type="evidence" value="ECO:0007669"/>
    <property type="project" value="TreeGrafter"/>
</dbReference>
<keyword evidence="3" id="KW-0408">Iron</keyword>
<dbReference type="EMBL" id="JAFJMO010000007">
    <property type="protein sequence ID" value="KAJ8272077.1"/>
    <property type="molecule type" value="Genomic_DNA"/>
</dbReference>
<evidence type="ECO:0008006" key="6">
    <source>
        <dbReference type="Google" id="ProtNLM"/>
    </source>
</evidence>
<dbReference type="SUPFAM" id="SSF48264">
    <property type="entry name" value="Cytochrome P450"/>
    <property type="match status" value="1"/>
</dbReference>
<accession>A0A9Q1DJA2</accession>
<evidence type="ECO:0000313" key="5">
    <source>
        <dbReference type="Proteomes" id="UP001152803"/>
    </source>
</evidence>
<evidence type="ECO:0000256" key="3">
    <source>
        <dbReference type="ARBA" id="ARBA00023004"/>
    </source>
</evidence>
<keyword evidence="5" id="KW-1185">Reference proteome</keyword>
<dbReference type="Gene3D" id="1.10.630.10">
    <property type="entry name" value="Cytochrome P450"/>
    <property type="match status" value="1"/>
</dbReference>
<dbReference type="GO" id="GO:0006082">
    <property type="term" value="P:organic acid metabolic process"/>
    <property type="evidence" value="ECO:0007669"/>
    <property type="project" value="TreeGrafter"/>
</dbReference>
<evidence type="ECO:0000313" key="4">
    <source>
        <dbReference type="EMBL" id="KAJ8272077.1"/>
    </source>
</evidence>
<keyword evidence="2" id="KW-0479">Metal-binding</keyword>
<protein>
    <recommendedName>
        <fullName evidence="6">Cytochrome P450</fullName>
    </recommendedName>
</protein>
<comment type="similarity">
    <text evidence="1">Belongs to the cytochrome P450 family.</text>
</comment>
<dbReference type="Pfam" id="PF00067">
    <property type="entry name" value="p450"/>
    <property type="match status" value="1"/>
</dbReference>
<dbReference type="PANTHER" id="PTHR24300:SF327">
    <property type="entry name" value="CYTOCHROME P450 2F2-RELATED"/>
    <property type="match status" value="1"/>
</dbReference>
<dbReference type="OrthoDB" id="2789670at2759"/>
<dbReference type="Proteomes" id="UP001152803">
    <property type="component" value="Unassembled WGS sequence"/>
</dbReference>
<gene>
    <name evidence="4" type="ORF">COCON_G00109360</name>
</gene>